<keyword evidence="3" id="KW-0804">Transcription</keyword>
<proteinExistence type="predicted"/>
<keyword evidence="1" id="KW-0805">Transcription regulation</keyword>
<dbReference type="AlphaFoldDB" id="A0A9Q4KS11"/>
<dbReference type="Pfam" id="PF01022">
    <property type="entry name" value="HTH_5"/>
    <property type="match status" value="1"/>
</dbReference>
<dbReference type="Proteomes" id="UP001143747">
    <property type="component" value="Unassembled WGS sequence"/>
</dbReference>
<dbReference type="InterPro" id="IPR036388">
    <property type="entry name" value="WH-like_DNA-bd_sf"/>
</dbReference>
<dbReference type="PANTHER" id="PTHR33154:SF33">
    <property type="entry name" value="TRANSCRIPTIONAL REPRESSOR SDPR"/>
    <property type="match status" value="1"/>
</dbReference>
<dbReference type="InterPro" id="IPR051081">
    <property type="entry name" value="HTH_MetalResp_TranReg"/>
</dbReference>
<reference evidence="5" key="1">
    <citation type="submission" date="2022-01" db="EMBL/GenBank/DDBJ databases">
        <title>Draft genome of Methanogenium marinum DSM 15558.</title>
        <authorList>
            <person name="Chen S.-C."/>
            <person name="You Y.-T."/>
        </authorList>
    </citation>
    <scope>NUCLEOTIDE SEQUENCE</scope>
    <source>
        <strain evidence="5">DSM 15558</strain>
    </source>
</reference>
<protein>
    <submittedName>
        <fullName evidence="5">Winged helix-turn-helix domain-containing protein</fullName>
    </submittedName>
</protein>
<evidence type="ECO:0000256" key="2">
    <source>
        <dbReference type="ARBA" id="ARBA00023125"/>
    </source>
</evidence>
<dbReference type="GO" id="GO:0003677">
    <property type="term" value="F:DNA binding"/>
    <property type="evidence" value="ECO:0007669"/>
    <property type="project" value="UniProtKB-KW"/>
</dbReference>
<dbReference type="SUPFAM" id="SSF46785">
    <property type="entry name" value="Winged helix' DNA-binding domain"/>
    <property type="match status" value="1"/>
</dbReference>
<dbReference type="InterPro" id="IPR011991">
    <property type="entry name" value="ArsR-like_HTH"/>
</dbReference>
<dbReference type="PANTHER" id="PTHR33154">
    <property type="entry name" value="TRANSCRIPTIONAL REGULATOR, ARSR FAMILY"/>
    <property type="match status" value="1"/>
</dbReference>
<evidence type="ECO:0000313" key="5">
    <source>
        <dbReference type="EMBL" id="MDE4907534.1"/>
    </source>
</evidence>
<keyword evidence="2" id="KW-0238">DNA-binding</keyword>
<evidence type="ECO:0000259" key="4">
    <source>
        <dbReference type="SMART" id="SM00418"/>
    </source>
</evidence>
<dbReference type="GO" id="GO:0003700">
    <property type="term" value="F:DNA-binding transcription factor activity"/>
    <property type="evidence" value="ECO:0007669"/>
    <property type="project" value="InterPro"/>
</dbReference>
<name>A0A9Q4KS11_9EURY</name>
<comment type="caution">
    <text evidence="5">The sequence shown here is derived from an EMBL/GenBank/DDBJ whole genome shotgun (WGS) entry which is preliminary data.</text>
</comment>
<dbReference type="InterPro" id="IPR001845">
    <property type="entry name" value="HTH_ArsR_DNA-bd_dom"/>
</dbReference>
<organism evidence="5 6">
    <name type="scientific">Methanogenium marinum</name>
    <dbReference type="NCBI Taxonomy" id="348610"/>
    <lineage>
        <taxon>Archaea</taxon>
        <taxon>Methanobacteriati</taxon>
        <taxon>Methanobacteriota</taxon>
        <taxon>Stenosarchaea group</taxon>
        <taxon>Methanomicrobia</taxon>
        <taxon>Methanomicrobiales</taxon>
        <taxon>Methanomicrobiaceae</taxon>
        <taxon>Methanogenium</taxon>
    </lineage>
</organism>
<keyword evidence="6" id="KW-1185">Reference proteome</keyword>
<feature type="domain" description="HTH arsR-type" evidence="4">
    <location>
        <begin position="13"/>
        <end position="97"/>
    </location>
</feature>
<accession>A0A9Q4KS11</accession>
<sequence length="101" mass="11688">MNGLPRTLPEIAGILGFLGNEQRLHILAAISHKEKFAREISEELTISRPLVVIYLKQLEKHGLVKGTDQRCDEPPYHRRYYRAQPFKFTLTLETLSQAEQE</sequence>
<dbReference type="SMART" id="SM00418">
    <property type="entry name" value="HTH_ARSR"/>
    <property type="match status" value="1"/>
</dbReference>
<gene>
    <name evidence="5" type="ORF">L0665_02740</name>
</gene>
<evidence type="ECO:0000313" key="6">
    <source>
        <dbReference type="Proteomes" id="UP001143747"/>
    </source>
</evidence>
<dbReference type="RefSeq" id="WP_274924184.1">
    <property type="nucleotide sequence ID" value="NZ_JAKELO010000002.1"/>
</dbReference>
<dbReference type="CDD" id="cd00090">
    <property type="entry name" value="HTH_ARSR"/>
    <property type="match status" value="1"/>
</dbReference>
<dbReference type="EMBL" id="JAKELO010000002">
    <property type="protein sequence ID" value="MDE4907534.1"/>
    <property type="molecule type" value="Genomic_DNA"/>
</dbReference>
<dbReference type="InterPro" id="IPR036390">
    <property type="entry name" value="WH_DNA-bd_sf"/>
</dbReference>
<evidence type="ECO:0000256" key="3">
    <source>
        <dbReference type="ARBA" id="ARBA00023163"/>
    </source>
</evidence>
<evidence type="ECO:0000256" key="1">
    <source>
        <dbReference type="ARBA" id="ARBA00023015"/>
    </source>
</evidence>
<dbReference type="Gene3D" id="1.10.10.10">
    <property type="entry name" value="Winged helix-like DNA-binding domain superfamily/Winged helix DNA-binding domain"/>
    <property type="match status" value="1"/>
</dbReference>